<dbReference type="CDD" id="cd06577">
    <property type="entry name" value="PASTA_pknB"/>
    <property type="match status" value="1"/>
</dbReference>
<dbReference type="AlphaFoldDB" id="A0A645IEG8"/>
<organism evidence="2">
    <name type="scientific">bioreactor metagenome</name>
    <dbReference type="NCBI Taxonomy" id="1076179"/>
    <lineage>
        <taxon>unclassified sequences</taxon>
        <taxon>metagenomes</taxon>
        <taxon>ecological metagenomes</taxon>
    </lineage>
</organism>
<evidence type="ECO:0000313" key="2">
    <source>
        <dbReference type="EMBL" id="MPN46684.1"/>
    </source>
</evidence>
<evidence type="ECO:0000259" key="1">
    <source>
        <dbReference type="PROSITE" id="PS51178"/>
    </source>
</evidence>
<dbReference type="SMART" id="SM00740">
    <property type="entry name" value="PASTA"/>
    <property type="match status" value="1"/>
</dbReference>
<feature type="domain" description="PASTA" evidence="1">
    <location>
        <begin position="6"/>
        <end position="71"/>
    </location>
</feature>
<proteinExistence type="predicted"/>
<dbReference type="EMBL" id="VSSQ01107562">
    <property type="protein sequence ID" value="MPN46684.1"/>
    <property type="molecule type" value="Genomic_DNA"/>
</dbReference>
<name>A0A645IEG8_9ZZZZ</name>
<comment type="caution">
    <text evidence="2">The sequence shown here is derived from an EMBL/GenBank/DDBJ whole genome shotgun (WGS) entry which is preliminary data.</text>
</comment>
<accession>A0A645IEG8</accession>
<dbReference type="PROSITE" id="PS51178">
    <property type="entry name" value="PASTA"/>
    <property type="match status" value="1"/>
</dbReference>
<dbReference type="Gene3D" id="3.30.10.20">
    <property type="match status" value="1"/>
</dbReference>
<sequence length="144" mass="15311">MSQGRKINKVSVPSLVGLTEDEARRSLNEVGLVASTALVPGDKAYGTVLTQNIGPEQQVDEGTIINLEISDGSSAPVQKEITVTFPKSPASFTLTVKKSGEVAYEATHSADEKSVRIVLSGRGTEIVEIYINGVLKESGFVDFT</sequence>
<dbReference type="InterPro" id="IPR005543">
    <property type="entry name" value="PASTA_dom"/>
</dbReference>
<protein>
    <recommendedName>
        <fullName evidence="1">PASTA domain-containing protein</fullName>
    </recommendedName>
</protein>
<gene>
    <name evidence="2" type="ORF">SDC9_194281</name>
</gene>
<reference evidence="2" key="1">
    <citation type="submission" date="2019-08" db="EMBL/GenBank/DDBJ databases">
        <authorList>
            <person name="Kucharzyk K."/>
            <person name="Murdoch R.W."/>
            <person name="Higgins S."/>
            <person name="Loffler F."/>
        </authorList>
    </citation>
    <scope>NUCLEOTIDE SEQUENCE</scope>
</reference>
<dbReference type="Pfam" id="PF03793">
    <property type="entry name" value="PASTA"/>
    <property type="match status" value="1"/>
</dbReference>